<dbReference type="RefSeq" id="WP_151666813.1">
    <property type="nucleotide sequence ID" value="NZ_WBVO01000003.1"/>
</dbReference>
<organism evidence="2 3">
    <name type="scientific">Phaeocystidibacter luteus</name>
    <dbReference type="NCBI Taxonomy" id="911197"/>
    <lineage>
        <taxon>Bacteria</taxon>
        <taxon>Pseudomonadati</taxon>
        <taxon>Bacteroidota</taxon>
        <taxon>Flavobacteriia</taxon>
        <taxon>Flavobacteriales</taxon>
        <taxon>Phaeocystidibacteraceae</taxon>
        <taxon>Phaeocystidibacter</taxon>
    </lineage>
</organism>
<keyword evidence="1" id="KW-0472">Membrane</keyword>
<keyword evidence="3" id="KW-1185">Reference proteome</keyword>
<feature type="transmembrane region" description="Helical" evidence="1">
    <location>
        <begin position="17"/>
        <end position="38"/>
    </location>
</feature>
<sequence>MIKFLKGPMAAIENVEIFPIISFLIFFSFFIGLLIHVIRQDKSTIREISSLPLEGDEPTSNYKS</sequence>
<gene>
    <name evidence="2" type="ORF">F8C67_05470</name>
</gene>
<protein>
    <submittedName>
        <fullName evidence="2">CcoQ/FixQ family Cbb3-type cytochrome c oxidase assembly chaperone</fullName>
    </submittedName>
</protein>
<accession>A0A6N6RJ84</accession>
<evidence type="ECO:0000313" key="3">
    <source>
        <dbReference type="Proteomes" id="UP000468650"/>
    </source>
</evidence>
<keyword evidence="1" id="KW-0812">Transmembrane</keyword>
<keyword evidence="1" id="KW-1133">Transmembrane helix</keyword>
<evidence type="ECO:0000313" key="2">
    <source>
        <dbReference type="EMBL" id="KAB2813611.1"/>
    </source>
</evidence>
<dbReference type="Proteomes" id="UP000468650">
    <property type="component" value="Unassembled WGS sequence"/>
</dbReference>
<dbReference type="EMBL" id="WBVO01000003">
    <property type="protein sequence ID" value="KAB2813611.1"/>
    <property type="molecule type" value="Genomic_DNA"/>
</dbReference>
<comment type="caution">
    <text evidence="2">The sequence shown here is derived from an EMBL/GenBank/DDBJ whole genome shotgun (WGS) entry which is preliminary data.</text>
</comment>
<evidence type="ECO:0000256" key="1">
    <source>
        <dbReference type="SAM" id="Phobius"/>
    </source>
</evidence>
<dbReference type="AlphaFoldDB" id="A0A6N6RJ84"/>
<proteinExistence type="predicted"/>
<reference evidence="2 3" key="1">
    <citation type="submission" date="2019-09" db="EMBL/GenBank/DDBJ databases">
        <title>Genomes of family Cryomorphaceae.</title>
        <authorList>
            <person name="Bowman J.P."/>
        </authorList>
    </citation>
    <scope>NUCLEOTIDE SEQUENCE [LARGE SCALE GENOMIC DNA]</scope>
    <source>
        <strain evidence="2 3">LMG 25704</strain>
    </source>
</reference>
<name>A0A6N6RJ84_9FLAO</name>